<accession>A0ABU1U4N0</accession>
<evidence type="ECO:0008006" key="3">
    <source>
        <dbReference type="Google" id="ProtNLM"/>
    </source>
</evidence>
<dbReference type="Gene3D" id="2.60.40.3830">
    <property type="match status" value="1"/>
</dbReference>
<dbReference type="EMBL" id="JAVDWA010000007">
    <property type="protein sequence ID" value="MDR7074356.1"/>
    <property type="molecule type" value="Genomic_DNA"/>
</dbReference>
<proteinExistence type="predicted"/>
<dbReference type="Proteomes" id="UP001258181">
    <property type="component" value="Unassembled WGS sequence"/>
</dbReference>
<organism evidence="1 2">
    <name type="scientific">Fictibacillus barbaricus</name>
    <dbReference type="NCBI Taxonomy" id="182136"/>
    <lineage>
        <taxon>Bacteria</taxon>
        <taxon>Bacillati</taxon>
        <taxon>Bacillota</taxon>
        <taxon>Bacilli</taxon>
        <taxon>Bacillales</taxon>
        <taxon>Fictibacillaceae</taxon>
        <taxon>Fictibacillus</taxon>
    </lineage>
</organism>
<evidence type="ECO:0000313" key="2">
    <source>
        <dbReference type="Proteomes" id="UP001258181"/>
    </source>
</evidence>
<name>A0ABU1U4N0_9BACL</name>
<dbReference type="InterPro" id="IPR032366">
    <property type="entry name" value="DUF4871"/>
</dbReference>
<dbReference type="RefSeq" id="WP_310261176.1">
    <property type="nucleotide sequence ID" value="NZ_JAVDWA010000007.1"/>
</dbReference>
<gene>
    <name evidence="1" type="ORF">J2X07_003352</name>
</gene>
<evidence type="ECO:0000313" key="1">
    <source>
        <dbReference type="EMBL" id="MDR7074356.1"/>
    </source>
</evidence>
<comment type="caution">
    <text evidence="1">The sequence shown here is derived from an EMBL/GenBank/DDBJ whole genome shotgun (WGS) entry which is preliminary data.</text>
</comment>
<sequence length="145" mass="16600">MKGFLQVLLILFLTACTQEEKWKGWQESPLFKADKSTMIGEKGKIGFLYDDSEAVRFYPRKENKYMWHLWGSKDLPGKTFKVKATSQETGQEITVVESILFGAHNGADAHLPSIMSLPRSGMWKLDGYVDNKRFSTIVVQVHKKK</sequence>
<dbReference type="Pfam" id="PF16167">
    <property type="entry name" value="DUF4871"/>
    <property type="match status" value="1"/>
</dbReference>
<protein>
    <recommendedName>
        <fullName evidence="3">DUF4871 domain-containing protein</fullName>
    </recommendedName>
</protein>
<keyword evidence="2" id="KW-1185">Reference proteome</keyword>
<dbReference type="PROSITE" id="PS51257">
    <property type="entry name" value="PROKAR_LIPOPROTEIN"/>
    <property type="match status" value="1"/>
</dbReference>
<reference evidence="1 2" key="1">
    <citation type="submission" date="2023-07" db="EMBL/GenBank/DDBJ databases">
        <title>Sorghum-associated microbial communities from plants grown in Nebraska, USA.</title>
        <authorList>
            <person name="Schachtman D."/>
        </authorList>
    </citation>
    <scope>NUCLEOTIDE SEQUENCE [LARGE SCALE GENOMIC DNA]</scope>
    <source>
        <strain evidence="1 2">BE211</strain>
    </source>
</reference>